<reference evidence="3 4" key="1">
    <citation type="submission" date="2018-02" db="EMBL/GenBank/DDBJ databases">
        <title>Genome sequence of the basidiomycete white-rot fungus Phlebia centrifuga.</title>
        <authorList>
            <person name="Granchi Z."/>
            <person name="Peng M."/>
            <person name="de Vries R.P."/>
            <person name="Hilden K."/>
            <person name="Makela M.R."/>
            <person name="Grigoriev I."/>
            <person name="Riley R."/>
        </authorList>
    </citation>
    <scope>NUCLEOTIDE SEQUENCE [LARGE SCALE GENOMIC DNA]</scope>
    <source>
        <strain evidence="3 4">FBCC195</strain>
    </source>
</reference>
<feature type="region of interest" description="Disordered" evidence="1">
    <location>
        <begin position="257"/>
        <end position="303"/>
    </location>
</feature>
<feature type="compositionally biased region" description="Acidic residues" evidence="1">
    <location>
        <begin position="293"/>
        <end position="303"/>
    </location>
</feature>
<sequence length="303" mass="32752">MSASTRRAIITGSAIGGTVFFVILLVLFLFCKRSSKLRLNYKKLRVFGNRRRRTMLLDEDDDFDLGDPGMQRYTDNPAGRPSSYPTSLSSSRSHGQVFTVPGAGPGPVPSPHLLGLRASESGSIFREAVWPPPGEGSRFVDPIVAGSSEVDLGRIVRDVMGPNILTSSTHPMNPILNSSQVTIQPSVAIASGVGMHSRATSSTRLLPSPPFQSPTHSFPEEPPSYDTDDEHREMELGRAQSPDSQVYSMRSAPLRITNAGPESPLSPPNAFANVSGSPNKNWLGRAPKSVQERDEEVVMGEAI</sequence>
<evidence type="ECO:0000256" key="2">
    <source>
        <dbReference type="SAM" id="Phobius"/>
    </source>
</evidence>
<feature type="transmembrane region" description="Helical" evidence="2">
    <location>
        <begin position="12"/>
        <end position="31"/>
    </location>
</feature>
<dbReference type="OrthoDB" id="3194625at2759"/>
<comment type="caution">
    <text evidence="3">The sequence shown here is derived from an EMBL/GenBank/DDBJ whole genome shotgun (WGS) entry which is preliminary data.</text>
</comment>
<dbReference type="Proteomes" id="UP000186601">
    <property type="component" value="Unassembled WGS sequence"/>
</dbReference>
<protein>
    <submittedName>
        <fullName evidence="3">Uncharacterized protein</fullName>
    </submittedName>
</protein>
<feature type="region of interest" description="Disordered" evidence="1">
    <location>
        <begin position="199"/>
        <end position="231"/>
    </location>
</feature>
<gene>
    <name evidence="3" type="ORF">PHLCEN_2v2985</name>
</gene>
<evidence type="ECO:0000313" key="4">
    <source>
        <dbReference type="Proteomes" id="UP000186601"/>
    </source>
</evidence>
<keyword evidence="2" id="KW-0812">Transmembrane</keyword>
<keyword evidence="2" id="KW-1133">Transmembrane helix</keyword>
<organism evidence="3 4">
    <name type="scientific">Hermanssonia centrifuga</name>
    <dbReference type="NCBI Taxonomy" id="98765"/>
    <lineage>
        <taxon>Eukaryota</taxon>
        <taxon>Fungi</taxon>
        <taxon>Dikarya</taxon>
        <taxon>Basidiomycota</taxon>
        <taxon>Agaricomycotina</taxon>
        <taxon>Agaricomycetes</taxon>
        <taxon>Polyporales</taxon>
        <taxon>Meruliaceae</taxon>
        <taxon>Hermanssonia</taxon>
    </lineage>
</organism>
<dbReference type="EMBL" id="MLYV02000266">
    <property type="protein sequence ID" value="PSS23495.1"/>
    <property type="molecule type" value="Genomic_DNA"/>
</dbReference>
<feature type="compositionally biased region" description="Low complexity" evidence="1">
    <location>
        <begin position="82"/>
        <end position="102"/>
    </location>
</feature>
<feature type="region of interest" description="Disordered" evidence="1">
    <location>
        <begin position="60"/>
        <end position="104"/>
    </location>
</feature>
<proteinExistence type="predicted"/>
<accession>A0A2R6R7F7</accession>
<evidence type="ECO:0000256" key="1">
    <source>
        <dbReference type="SAM" id="MobiDB-lite"/>
    </source>
</evidence>
<keyword evidence="4" id="KW-1185">Reference proteome</keyword>
<keyword evidence="2" id="KW-0472">Membrane</keyword>
<dbReference type="AlphaFoldDB" id="A0A2R6R7F7"/>
<dbReference type="STRING" id="98765.A0A2R6R7F7"/>
<evidence type="ECO:0000313" key="3">
    <source>
        <dbReference type="EMBL" id="PSS23495.1"/>
    </source>
</evidence>
<name>A0A2R6R7F7_9APHY</name>